<name>A0A061H9T4_9BASI</name>
<dbReference type="OrthoDB" id="20900at2759"/>
<comment type="similarity">
    <text evidence="2">Belongs to the RIX1/PELP1 family.</text>
</comment>
<proteinExistence type="inferred from homology"/>
<dbReference type="Pfam" id="PF08167">
    <property type="entry name" value="RIX1"/>
    <property type="match status" value="1"/>
</dbReference>
<sequence>MDQFFGGLSAPQLPASAEPSSQLESLLGAFDTADAEQLQRLLQALANSHLLHRLPSDQSQHKLTVRINSLISTQKVAGYRIASLWLTQSPSIWNAHLVNHAASWLNHAINLLTSPATLNRPNADLLEAALSLVTVHILQEPSPSRQEFHRQVVTPNLIKFVTTLVDAASNVVDKLDIFAYARALYVLISSIDHHLRAHPASCRALSSRIHLLSRKVLYAPERLQAANPKAAAPRLPQPLLSAAVRLLSSLHLTGALAAKSNDGGAGNGRATQAQLWQSTIASELNLAKDAWLACVSSYETGARNEDRSTKGDEPAGAAANDTAMPALPKDPLAATRIALGRMDMLLGCRGRVGVLPLLLRTPTPRPVPVPFGQLLDFALQILRVGSHTPQKPTSEASLCALQAAHLPQHYIAALSLIAQLVLLSPEAAALQAAEVISEVCRVGEAAQGGNATGYSPRLRMAALRTLSSIVGGAKRGSARLALDPNGRATLRAARLCSSQVARVVLAPPGASDAQAGVNEPASNSNSNGHGSGSSRKAKKARLYESDSVFGTAANPRDAIQRLQPEEIAATQVALHVLEAVFPHLTTELNAQHHDLAHTSAQVVLALVEVLSGSQSGSAVVSTSASVPGGPPSIDDLFCASLEALSSLLRGSPSPMLALSLPRITPALVELAAVHGNAAVRAAATEAMSSLTLARKGNMVPIARGLGFYPDPSETNNEFDPTPEGSQLTTGIDRTLHLQPVAREAESIRNVLKLDASAPSKPTHSASAGDEGRMDIDAITAESDSLASASSAAPGIAATAATAAGLGKGLPSPLSRSSPLPHSPPRSSSLRDTRVFSPDPVKPAHRPSTPRIGSPSALDRSVSFGSAQNQASRDKEAEAGSTGPTAATEGDEAPTTAPAAVTTTTTTTILTEEEALTDALSTSAVEITEMTTAAAPPVSAVHHVAAGDGGDADDDDDEEMPEIDMGESGSEDEGDEAAADQDQDDEQILLG</sequence>
<dbReference type="AlphaFoldDB" id="A0A061H9T4"/>
<evidence type="ECO:0000259" key="6">
    <source>
        <dbReference type="Pfam" id="PF08167"/>
    </source>
</evidence>
<dbReference type="RefSeq" id="XP_007879464.1">
    <property type="nucleotide sequence ID" value="XM_007881273.1"/>
</dbReference>
<feature type="compositionally biased region" description="Low complexity" evidence="5">
    <location>
        <begin position="804"/>
        <end position="827"/>
    </location>
</feature>
<dbReference type="InterPro" id="IPR012583">
    <property type="entry name" value="RIX1_N"/>
</dbReference>
<dbReference type="InterPro" id="IPR016024">
    <property type="entry name" value="ARM-type_fold"/>
</dbReference>
<feature type="compositionally biased region" description="Basic and acidic residues" evidence="5">
    <location>
        <begin position="302"/>
        <end position="313"/>
    </location>
</feature>
<protein>
    <recommendedName>
        <fullName evidence="3">Pre-rRNA-processing protein RIX1</fullName>
    </recommendedName>
</protein>
<feature type="region of interest" description="Disordered" evidence="5">
    <location>
        <begin position="929"/>
        <end position="990"/>
    </location>
</feature>
<dbReference type="eggNOG" id="ENOG502SAK5">
    <property type="taxonomic scope" value="Eukaryota"/>
</dbReference>
<feature type="region of interest" description="Disordered" evidence="5">
    <location>
        <begin position="804"/>
        <end position="901"/>
    </location>
</feature>
<accession>A0A061H9T4</accession>
<feature type="compositionally biased region" description="Acidic residues" evidence="5">
    <location>
        <begin position="949"/>
        <end position="990"/>
    </location>
</feature>
<dbReference type="GO" id="GO:0006364">
    <property type="term" value="P:rRNA processing"/>
    <property type="evidence" value="ECO:0007669"/>
    <property type="project" value="TreeGrafter"/>
</dbReference>
<evidence type="ECO:0000256" key="2">
    <source>
        <dbReference type="ARBA" id="ARBA00010511"/>
    </source>
</evidence>
<dbReference type="Proteomes" id="UP000053664">
    <property type="component" value="Unassembled WGS sequence"/>
</dbReference>
<feature type="compositionally biased region" description="Low complexity" evidence="5">
    <location>
        <begin position="522"/>
        <end position="534"/>
    </location>
</feature>
<keyword evidence="4" id="KW-0539">Nucleus</keyword>
<feature type="region of interest" description="Disordered" evidence="5">
    <location>
        <begin position="511"/>
        <end position="539"/>
    </location>
</feature>
<evidence type="ECO:0000256" key="3">
    <source>
        <dbReference type="ARBA" id="ARBA00021502"/>
    </source>
</evidence>
<comment type="subcellular location">
    <subcellularLocation>
        <location evidence="1">Nucleus</location>
    </subcellularLocation>
</comment>
<dbReference type="PANTHER" id="PTHR34105:SF1">
    <property type="entry name" value="PROLINE-, GLUTAMIC ACID- AND LEUCINE-RICH PROTEIN 1"/>
    <property type="match status" value="1"/>
</dbReference>
<feature type="region of interest" description="Disordered" evidence="5">
    <location>
        <begin position="302"/>
        <end position="324"/>
    </location>
</feature>
<dbReference type="HOGENOM" id="CLU_296487_0_0_1"/>
<evidence type="ECO:0000313" key="8">
    <source>
        <dbReference type="Proteomes" id="UP000053664"/>
    </source>
</evidence>
<feature type="compositionally biased region" description="Low complexity" evidence="5">
    <location>
        <begin position="932"/>
        <end position="945"/>
    </location>
</feature>
<gene>
    <name evidence="7" type="ORF">PFL1_06870</name>
</gene>
<dbReference type="GeneID" id="19320937"/>
<dbReference type="PANTHER" id="PTHR34105">
    <property type="entry name" value="PROLINE-, GLUTAMIC ACID- AND LEUCINE-RICH PROTEIN 1"/>
    <property type="match status" value="1"/>
</dbReference>
<dbReference type="EMBL" id="KE361633">
    <property type="protein sequence ID" value="EPQ28785.1"/>
    <property type="molecule type" value="Genomic_DNA"/>
</dbReference>
<feature type="region of interest" description="Disordered" evidence="5">
    <location>
        <begin position="752"/>
        <end position="772"/>
    </location>
</feature>
<evidence type="ECO:0000256" key="1">
    <source>
        <dbReference type="ARBA" id="ARBA00004123"/>
    </source>
</evidence>
<dbReference type="SUPFAM" id="SSF48371">
    <property type="entry name" value="ARM repeat"/>
    <property type="match status" value="1"/>
</dbReference>
<evidence type="ECO:0000256" key="5">
    <source>
        <dbReference type="SAM" id="MobiDB-lite"/>
    </source>
</evidence>
<reference evidence="7 8" key="1">
    <citation type="journal article" date="2013" name="Plant Cell">
        <title>The transition from a phytopathogenic smut ancestor to an anamorphic biocontrol agent deciphered by comparative whole-genome analysis.</title>
        <authorList>
            <person name="Lefebvre F."/>
            <person name="Joly D.L."/>
            <person name="Labbe C."/>
            <person name="Teichmann B."/>
            <person name="Linning R."/>
            <person name="Belzile F."/>
            <person name="Bakkeren G."/>
            <person name="Belanger R.R."/>
        </authorList>
    </citation>
    <scope>NUCLEOTIDE SEQUENCE [LARGE SCALE GENOMIC DNA]</scope>
    <source>
        <strain evidence="7 8">PF-1</strain>
    </source>
</reference>
<feature type="compositionally biased region" description="Low complexity" evidence="5">
    <location>
        <begin position="892"/>
        <end position="901"/>
    </location>
</feature>
<dbReference type="GO" id="GO:0005634">
    <property type="term" value="C:nucleus"/>
    <property type="evidence" value="ECO:0007669"/>
    <property type="project" value="UniProtKB-SubCell"/>
</dbReference>
<organism evidence="7 8">
    <name type="scientific">Pseudozyma flocculosa PF-1</name>
    <dbReference type="NCBI Taxonomy" id="1277687"/>
    <lineage>
        <taxon>Eukaryota</taxon>
        <taxon>Fungi</taxon>
        <taxon>Dikarya</taxon>
        <taxon>Basidiomycota</taxon>
        <taxon>Ustilaginomycotina</taxon>
        <taxon>Ustilaginomycetes</taxon>
        <taxon>Ustilaginales</taxon>
        <taxon>Ustilaginaceae</taxon>
        <taxon>Pseudozyma</taxon>
    </lineage>
</organism>
<evidence type="ECO:0000256" key="4">
    <source>
        <dbReference type="ARBA" id="ARBA00023242"/>
    </source>
</evidence>
<feature type="domain" description="Pre-rRNA-processing protein RIX1 N-terminal" evidence="6">
    <location>
        <begin position="29"/>
        <end position="218"/>
    </location>
</feature>
<dbReference type="KEGG" id="pfp:PFL1_06870"/>
<evidence type="ECO:0000313" key="7">
    <source>
        <dbReference type="EMBL" id="EPQ28785.1"/>
    </source>
</evidence>